<dbReference type="EC" id="4.1.1.-" evidence="10"/>
<keyword evidence="9" id="KW-0670">Pyruvate</keyword>
<evidence type="ECO:0000256" key="8">
    <source>
        <dbReference type="ARBA" id="ARBA00023270"/>
    </source>
</evidence>
<keyword evidence="5" id="KW-0620">Polyamine biosynthesis</keyword>
<protein>
    <submittedName>
        <fullName evidence="10">S-adenosylmethionine decarboxylase family protein</fullName>
        <ecNumber evidence="10">4.1.1.-</ecNumber>
    </submittedName>
</protein>
<evidence type="ECO:0000256" key="3">
    <source>
        <dbReference type="ARBA" id="ARBA00022813"/>
    </source>
</evidence>
<evidence type="ECO:0000256" key="5">
    <source>
        <dbReference type="ARBA" id="ARBA00023115"/>
    </source>
</evidence>
<reference evidence="10 11" key="1">
    <citation type="submission" date="2024-09" db="EMBL/GenBank/DDBJ databases">
        <authorList>
            <person name="Sun Q."/>
            <person name="Mori K."/>
        </authorList>
    </citation>
    <scope>NUCLEOTIDE SEQUENCE [LARGE SCALE GENOMIC DNA]</scope>
    <source>
        <strain evidence="10 11">TBRC 1432</strain>
    </source>
</reference>
<keyword evidence="11" id="KW-1185">Reference proteome</keyword>
<evidence type="ECO:0000256" key="6">
    <source>
        <dbReference type="ARBA" id="ARBA00023145"/>
    </source>
</evidence>
<evidence type="ECO:0000256" key="1">
    <source>
        <dbReference type="ARBA" id="ARBA00001928"/>
    </source>
</evidence>
<comment type="caution">
    <text evidence="10">The sequence shown here is derived from an EMBL/GenBank/DDBJ whole genome shotgun (WGS) entry which is preliminary data.</text>
</comment>
<keyword evidence="2" id="KW-0210">Decarboxylase</keyword>
<dbReference type="EMBL" id="JBHLUD010000004">
    <property type="protein sequence ID" value="MFC0542616.1"/>
    <property type="molecule type" value="Genomic_DNA"/>
</dbReference>
<keyword evidence="7 10" id="KW-0456">Lyase</keyword>
<evidence type="ECO:0000256" key="2">
    <source>
        <dbReference type="ARBA" id="ARBA00022793"/>
    </source>
</evidence>
<keyword evidence="6" id="KW-0865">Zymogen</keyword>
<dbReference type="SUPFAM" id="SSF56276">
    <property type="entry name" value="S-adenosylmethionine decarboxylase"/>
    <property type="match status" value="1"/>
</dbReference>
<dbReference type="Proteomes" id="UP001589810">
    <property type="component" value="Unassembled WGS sequence"/>
</dbReference>
<comment type="cofactor">
    <cofactor evidence="1">
        <name>pyruvate</name>
        <dbReference type="ChEBI" id="CHEBI:15361"/>
    </cofactor>
</comment>
<dbReference type="InterPro" id="IPR003826">
    <property type="entry name" value="AdoMetDC_fam_prok"/>
</dbReference>
<proteinExistence type="predicted"/>
<keyword evidence="8" id="KW-0704">Schiff base</keyword>
<dbReference type="RefSeq" id="WP_379794106.1">
    <property type="nucleotide sequence ID" value="NZ_CP097263.1"/>
</dbReference>
<evidence type="ECO:0000256" key="9">
    <source>
        <dbReference type="ARBA" id="ARBA00023317"/>
    </source>
</evidence>
<accession>A0ABV6MQN5</accession>
<dbReference type="GO" id="GO:0016829">
    <property type="term" value="F:lyase activity"/>
    <property type="evidence" value="ECO:0007669"/>
    <property type="project" value="UniProtKB-KW"/>
</dbReference>
<evidence type="ECO:0000256" key="4">
    <source>
        <dbReference type="ARBA" id="ARBA00023066"/>
    </source>
</evidence>
<dbReference type="InterPro" id="IPR016067">
    <property type="entry name" value="S-AdoMet_deCO2ase_core"/>
</dbReference>
<keyword evidence="4" id="KW-0745">Spermidine biosynthesis</keyword>
<evidence type="ECO:0000256" key="7">
    <source>
        <dbReference type="ARBA" id="ARBA00023239"/>
    </source>
</evidence>
<organism evidence="10 11">
    <name type="scientific">Kutzneria chonburiensis</name>
    <dbReference type="NCBI Taxonomy" id="1483604"/>
    <lineage>
        <taxon>Bacteria</taxon>
        <taxon>Bacillati</taxon>
        <taxon>Actinomycetota</taxon>
        <taxon>Actinomycetes</taxon>
        <taxon>Pseudonocardiales</taxon>
        <taxon>Pseudonocardiaceae</taxon>
        <taxon>Kutzneria</taxon>
    </lineage>
</organism>
<evidence type="ECO:0000313" key="10">
    <source>
        <dbReference type="EMBL" id="MFC0542616.1"/>
    </source>
</evidence>
<keyword evidence="3" id="KW-0068">Autocatalytic cleavage</keyword>
<evidence type="ECO:0000313" key="11">
    <source>
        <dbReference type="Proteomes" id="UP001589810"/>
    </source>
</evidence>
<dbReference type="Gene3D" id="3.60.90.10">
    <property type="entry name" value="S-adenosylmethionine decarboxylase"/>
    <property type="match status" value="1"/>
</dbReference>
<sequence length="64" mass="6941">MSKTLYVKYGSADLATAMREAVAQLGCTVVGELPVQFQPHGVTMVLVLAESHLTVSTYPEHRHA</sequence>
<gene>
    <name evidence="10" type="ORF">ACFFH7_14060</name>
</gene>
<name>A0ABV6MQN5_9PSEU</name>
<dbReference type="Pfam" id="PF02675">
    <property type="entry name" value="AdoMet_dc"/>
    <property type="match status" value="1"/>
</dbReference>